<organism evidence="1 2">
    <name type="scientific">Choanephora cucurbitarum</name>
    <dbReference type="NCBI Taxonomy" id="101091"/>
    <lineage>
        <taxon>Eukaryota</taxon>
        <taxon>Fungi</taxon>
        <taxon>Fungi incertae sedis</taxon>
        <taxon>Mucoromycota</taxon>
        <taxon>Mucoromycotina</taxon>
        <taxon>Mucoromycetes</taxon>
        <taxon>Mucorales</taxon>
        <taxon>Mucorineae</taxon>
        <taxon>Choanephoraceae</taxon>
        <taxon>Choanephoroideae</taxon>
        <taxon>Choanephora</taxon>
    </lineage>
</organism>
<keyword evidence="2" id="KW-1185">Reference proteome</keyword>
<protein>
    <submittedName>
        <fullName evidence="1">Uncharacterized protein</fullName>
    </submittedName>
</protein>
<gene>
    <name evidence="1" type="ORF">A0J61_08209</name>
</gene>
<evidence type="ECO:0000313" key="2">
    <source>
        <dbReference type="Proteomes" id="UP000093000"/>
    </source>
</evidence>
<reference evidence="1 2" key="1">
    <citation type="submission" date="2016-03" db="EMBL/GenBank/DDBJ databases">
        <title>Choanephora cucurbitarum.</title>
        <authorList>
            <person name="Min B."/>
            <person name="Park H."/>
            <person name="Park J.-H."/>
            <person name="Shin H.-D."/>
            <person name="Choi I.-G."/>
        </authorList>
    </citation>
    <scope>NUCLEOTIDE SEQUENCE [LARGE SCALE GENOMIC DNA]</scope>
    <source>
        <strain evidence="1 2">KUS-F28377</strain>
    </source>
</reference>
<evidence type="ECO:0000313" key="1">
    <source>
        <dbReference type="EMBL" id="OBZ83742.1"/>
    </source>
</evidence>
<sequence>MMASVLKKSSLFYILYQLKMVRAILFISAVLAMAAFVTAVPGDAALLQKVDISDINVISPNNLIGSDKIIKSGNGNAHVSHEN</sequence>
<dbReference type="Proteomes" id="UP000093000">
    <property type="component" value="Unassembled WGS sequence"/>
</dbReference>
<proteinExistence type="predicted"/>
<name>A0A1C7N3Q3_9FUNG</name>
<dbReference type="EMBL" id="LUGH01000611">
    <property type="protein sequence ID" value="OBZ83742.1"/>
    <property type="molecule type" value="Genomic_DNA"/>
</dbReference>
<accession>A0A1C7N3Q3</accession>
<dbReference type="InParanoid" id="A0A1C7N3Q3"/>
<comment type="caution">
    <text evidence="1">The sequence shown here is derived from an EMBL/GenBank/DDBJ whole genome shotgun (WGS) entry which is preliminary data.</text>
</comment>
<dbReference type="AlphaFoldDB" id="A0A1C7N3Q3"/>